<evidence type="ECO:0000313" key="2">
    <source>
        <dbReference type="Proteomes" id="UP000032352"/>
    </source>
</evidence>
<name>A0AAF0C919_9GAMM</name>
<dbReference type="KEGG" id="tvd:SG34_029230"/>
<evidence type="ECO:0000313" key="1">
    <source>
        <dbReference type="EMBL" id="WDE05323.1"/>
    </source>
</evidence>
<dbReference type="AlphaFoldDB" id="A0AAF0C919"/>
<gene>
    <name evidence="1" type="ORF">SG34_029230</name>
</gene>
<dbReference type="PANTHER" id="PTHR35564:SF4">
    <property type="entry name" value="CYTOPLASMIC PROTEIN"/>
    <property type="match status" value="1"/>
</dbReference>
<reference evidence="1 2" key="2">
    <citation type="journal article" date="2022" name="Mar. Drugs">
        <title>Bioassay-Guided Fractionation Leads to the Detection of Cholic Acid Generated by the Rare Thalassomonas sp.</title>
        <authorList>
            <person name="Pheiffer F."/>
            <person name="Schneider Y.K."/>
            <person name="Hansen E.H."/>
            <person name="Andersen J.H."/>
            <person name="Isaksson J."/>
            <person name="Busche T."/>
            <person name="R C."/>
            <person name="Kalinowski J."/>
            <person name="Zyl L.V."/>
            <person name="Trindade M."/>
        </authorList>
    </citation>
    <scope>NUCLEOTIDE SEQUENCE [LARGE SCALE GENOMIC DNA]</scope>
    <source>
        <strain evidence="1 2">XOM25</strain>
    </source>
</reference>
<dbReference type="RefSeq" id="WP_044840461.1">
    <property type="nucleotide sequence ID" value="NZ_CP059733.1"/>
</dbReference>
<dbReference type="PANTHER" id="PTHR35564">
    <property type="match status" value="1"/>
</dbReference>
<dbReference type="Pfam" id="PF06996">
    <property type="entry name" value="T6SS_TssG"/>
    <property type="match status" value="1"/>
</dbReference>
<proteinExistence type="predicted"/>
<sequence>MSIVEQALSRPEQFDLVQLIRIINRYTQTAQQPFELVLEADPMPNNRYASISDFSLADGQATITSCETSLSSGDAVVPVYIYEELLKAFHNEEYALYDFLNIFNNRYFHLYARTVEKSYLLLTEESDRFFARGHNKTNRQQEQLVDCIASLSGLPAGEQTRRWLGYGLMLGMPNRSRHQLQQVLRDYFSLDLSVRSKALSKHQLTQESWTRVGGPKAQNNQLGRGFLLGQRCYLAQQRLIITIEPENAPQLARLYQSKVWYLEMADMARCYLRDKTEIEIYLKAPDNWFKRMALSTEPGESVRLGMGFHIKSSQQHHDVVYLIHLVKD</sequence>
<protein>
    <submittedName>
        <fullName evidence="1">Type VI secretion system baseplate subunit TssG</fullName>
    </submittedName>
</protein>
<dbReference type="EMBL" id="CP059733">
    <property type="protein sequence ID" value="WDE05323.1"/>
    <property type="molecule type" value="Genomic_DNA"/>
</dbReference>
<keyword evidence="2" id="KW-1185">Reference proteome</keyword>
<accession>A0AAF0C919</accession>
<reference evidence="1 2" key="1">
    <citation type="journal article" date="2015" name="Genome Announc.">
        <title>Draft Genome Sequences of Marine Isolates of Thalassomonas viridans and Thalassomonas actiniarum.</title>
        <authorList>
            <person name="Olonade I."/>
            <person name="van Zyl L.J."/>
            <person name="Trindade M."/>
        </authorList>
    </citation>
    <scope>NUCLEOTIDE SEQUENCE [LARGE SCALE GENOMIC DNA]</scope>
    <source>
        <strain evidence="1 2">XOM25</strain>
    </source>
</reference>
<organism evidence="1 2">
    <name type="scientific">Thalassomonas viridans</name>
    <dbReference type="NCBI Taxonomy" id="137584"/>
    <lineage>
        <taxon>Bacteria</taxon>
        <taxon>Pseudomonadati</taxon>
        <taxon>Pseudomonadota</taxon>
        <taxon>Gammaproteobacteria</taxon>
        <taxon>Alteromonadales</taxon>
        <taxon>Colwelliaceae</taxon>
        <taxon>Thalassomonas</taxon>
    </lineage>
</organism>
<dbReference type="InterPro" id="IPR010732">
    <property type="entry name" value="T6SS_TssG-like"/>
</dbReference>
<dbReference type="Proteomes" id="UP000032352">
    <property type="component" value="Chromosome"/>
</dbReference>